<proteinExistence type="predicted"/>
<keyword evidence="3" id="KW-1185">Reference proteome</keyword>
<evidence type="ECO:0000313" key="3">
    <source>
        <dbReference type="Proteomes" id="UP001626628"/>
    </source>
</evidence>
<dbReference type="Proteomes" id="UP001626628">
    <property type="component" value="Chromosome"/>
</dbReference>
<sequence length="131" mass="13561">MPRAGAGAVAQGLAEGGTGILQGVLALFVTLLGGAAQVVARLLAEVLLDGLGDQVGDHGFESGDEGFLGGLQHRLQDLLGYLLEEFAQDQTRGGGRAHRAEFGQTQGEGSGGLGRGDLDRQDDQLGDHRHF</sequence>
<accession>A0ABZ2QHF3</accession>
<feature type="region of interest" description="Disordered" evidence="1">
    <location>
        <begin position="92"/>
        <end position="131"/>
    </location>
</feature>
<evidence type="ECO:0000256" key="1">
    <source>
        <dbReference type="SAM" id="MobiDB-lite"/>
    </source>
</evidence>
<evidence type="ECO:0000313" key="2">
    <source>
        <dbReference type="EMBL" id="WXK75890.1"/>
    </source>
</evidence>
<dbReference type="EMBL" id="CP147982">
    <property type="protein sequence ID" value="WXK75890.1"/>
    <property type="molecule type" value="Genomic_DNA"/>
</dbReference>
<name>A0ABZ2QHF3_9ACTN</name>
<feature type="compositionally biased region" description="Basic and acidic residues" evidence="1">
    <location>
        <begin position="116"/>
        <end position="131"/>
    </location>
</feature>
<reference evidence="2 3" key="1">
    <citation type="submission" date="2024-03" db="EMBL/GenBank/DDBJ databases">
        <title>The complete genome of Streptomyces sirii sp.nov.</title>
        <authorList>
            <person name="Zakalyukina Y.V."/>
            <person name="Belik A.R."/>
            <person name="Biryukov M.V."/>
            <person name="Baturina O.A."/>
            <person name="Kabilov M.R."/>
        </authorList>
    </citation>
    <scope>NUCLEOTIDE SEQUENCE [LARGE SCALE GENOMIC DNA]</scope>
    <source>
        <strain evidence="2 3">BP-8</strain>
    </source>
</reference>
<gene>
    <name evidence="2" type="ORF">WAB15_07825</name>
</gene>
<feature type="compositionally biased region" description="Gly residues" evidence="1">
    <location>
        <begin position="106"/>
        <end position="115"/>
    </location>
</feature>
<organism evidence="2 3">
    <name type="scientific">Streptomyces sirii</name>
    <dbReference type="NCBI Taxonomy" id="3127701"/>
    <lineage>
        <taxon>Bacteria</taxon>
        <taxon>Bacillati</taxon>
        <taxon>Actinomycetota</taxon>
        <taxon>Actinomycetes</taxon>
        <taxon>Kitasatosporales</taxon>
        <taxon>Streptomycetaceae</taxon>
        <taxon>Streptomyces</taxon>
    </lineage>
</organism>
<protein>
    <submittedName>
        <fullName evidence="2">Uncharacterized protein</fullName>
    </submittedName>
</protein>
<dbReference type="RefSeq" id="WP_407285794.1">
    <property type="nucleotide sequence ID" value="NZ_CP147982.1"/>
</dbReference>